<keyword evidence="4 12" id="KW-0812">Transmembrane</keyword>
<evidence type="ECO:0000256" key="9">
    <source>
        <dbReference type="ARBA" id="ARBA00023170"/>
    </source>
</evidence>
<evidence type="ECO:0008006" key="15">
    <source>
        <dbReference type="Google" id="ProtNLM"/>
    </source>
</evidence>
<gene>
    <name evidence="13" type="ORF">FEM48_Zijuj11G0113600</name>
</gene>
<sequence>MVAAKDDAQQILNHLRFKFTAYTQAQYYQNSVTVSNKGLEMELVKILTAFASIDFSSNKFYGEIPKELGQLKSLLVLNLSNNVLSGQIPSSFGNLRELESLDLSRNNLTGTIPQTLSELNFLSFLNLSYNHLVGRIPSGNQIQTFTADRFKGNEGLCGPPLTENCTDGKSPETSKEDGESSSGGIEIEWNLVNVGVGYLVGLGSVIGPLVFWRRWRNCYFNGAEDIAFRILPLPLLRKWMVWKMGKQKRHHEDGDQISKPSPLRLELLQFNPSLNYHVTLTATWKGREMDFEFQAFSEDSFIGNEGLEKCYRVPVDEYGFEWKPTLYGLNINWNVIFSVIGFSLGFGLVIVSLEYCKRWEEMVFSSCGCHFKIFPHLAPR</sequence>
<reference evidence="13" key="1">
    <citation type="journal article" date="2021" name="Front. Plant Sci.">
        <title>Chromosome-Scale Genome Assembly for Chinese Sour Jujube and Insights Into Its Genome Evolution and Domestication Signature.</title>
        <authorList>
            <person name="Shen L.-Y."/>
            <person name="Luo H."/>
            <person name="Wang X.-L."/>
            <person name="Wang X.-M."/>
            <person name="Qiu X.-J."/>
            <person name="Liu H."/>
            <person name="Zhou S.-S."/>
            <person name="Jia K.-H."/>
            <person name="Nie S."/>
            <person name="Bao Y.-T."/>
            <person name="Zhang R.-G."/>
            <person name="Yun Q.-Z."/>
            <person name="Chai Y.-H."/>
            <person name="Lu J.-Y."/>
            <person name="Li Y."/>
            <person name="Zhao S.-W."/>
            <person name="Mao J.-F."/>
            <person name="Jia S.-G."/>
            <person name="Mao Y.-M."/>
        </authorList>
    </citation>
    <scope>NUCLEOTIDE SEQUENCE</scope>
    <source>
        <strain evidence="13">AT0</strain>
        <tissue evidence="13">Leaf</tissue>
    </source>
</reference>
<dbReference type="EMBL" id="JAEACU010000011">
    <property type="protein sequence ID" value="KAH7514662.1"/>
    <property type="molecule type" value="Genomic_DNA"/>
</dbReference>
<evidence type="ECO:0000313" key="14">
    <source>
        <dbReference type="Proteomes" id="UP000813462"/>
    </source>
</evidence>
<dbReference type="InterPro" id="IPR001611">
    <property type="entry name" value="Leu-rich_rpt"/>
</dbReference>
<evidence type="ECO:0000256" key="8">
    <source>
        <dbReference type="ARBA" id="ARBA00023136"/>
    </source>
</evidence>
<dbReference type="SUPFAM" id="SSF52058">
    <property type="entry name" value="L domain-like"/>
    <property type="match status" value="1"/>
</dbReference>
<feature type="region of interest" description="Disordered" evidence="11">
    <location>
        <begin position="160"/>
        <end position="182"/>
    </location>
</feature>
<comment type="similarity">
    <text evidence="2">Belongs to the RLP family.</text>
</comment>
<evidence type="ECO:0000256" key="2">
    <source>
        <dbReference type="ARBA" id="ARBA00009592"/>
    </source>
</evidence>
<proteinExistence type="inferred from homology"/>
<comment type="subcellular location">
    <subcellularLocation>
        <location evidence="1">Membrane</location>
        <topology evidence="1">Single-pass type I membrane protein</topology>
    </subcellularLocation>
</comment>
<keyword evidence="7 12" id="KW-1133">Transmembrane helix</keyword>
<keyword evidence="10" id="KW-0325">Glycoprotein</keyword>
<feature type="transmembrane region" description="Helical" evidence="12">
    <location>
        <begin position="333"/>
        <end position="353"/>
    </location>
</feature>
<dbReference type="PRINTS" id="PR00019">
    <property type="entry name" value="LEURICHRPT"/>
</dbReference>
<dbReference type="PANTHER" id="PTHR48063">
    <property type="entry name" value="LRR RECEPTOR-LIKE KINASE"/>
    <property type="match status" value="1"/>
</dbReference>
<evidence type="ECO:0000256" key="7">
    <source>
        <dbReference type="ARBA" id="ARBA00022989"/>
    </source>
</evidence>
<keyword evidence="8 12" id="KW-0472">Membrane</keyword>
<name>A0A978UIN1_ZIZJJ</name>
<dbReference type="GO" id="GO:0016020">
    <property type="term" value="C:membrane"/>
    <property type="evidence" value="ECO:0007669"/>
    <property type="project" value="UniProtKB-SubCell"/>
</dbReference>
<keyword evidence="9" id="KW-0675">Receptor</keyword>
<organism evidence="13 14">
    <name type="scientific">Ziziphus jujuba var. spinosa</name>
    <dbReference type="NCBI Taxonomy" id="714518"/>
    <lineage>
        <taxon>Eukaryota</taxon>
        <taxon>Viridiplantae</taxon>
        <taxon>Streptophyta</taxon>
        <taxon>Embryophyta</taxon>
        <taxon>Tracheophyta</taxon>
        <taxon>Spermatophyta</taxon>
        <taxon>Magnoliopsida</taxon>
        <taxon>eudicotyledons</taxon>
        <taxon>Gunneridae</taxon>
        <taxon>Pentapetalae</taxon>
        <taxon>rosids</taxon>
        <taxon>fabids</taxon>
        <taxon>Rosales</taxon>
        <taxon>Rhamnaceae</taxon>
        <taxon>Paliureae</taxon>
        <taxon>Ziziphus</taxon>
    </lineage>
</organism>
<keyword evidence="3" id="KW-0433">Leucine-rich repeat</keyword>
<evidence type="ECO:0000256" key="1">
    <source>
        <dbReference type="ARBA" id="ARBA00004479"/>
    </source>
</evidence>
<dbReference type="Gene3D" id="3.80.10.10">
    <property type="entry name" value="Ribonuclease Inhibitor"/>
    <property type="match status" value="1"/>
</dbReference>
<evidence type="ECO:0000256" key="11">
    <source>
        <dbReference type="SAM" id="MobiDB-lite"/>
    </source>
</evidence>
<dbReference type="InterPro" id="IPR032675">
    <property type="entry name" value="LRR_dom_sf"/>
</dbReference>
<evidence type="ECO:0000313" key="13">
    <source>
        <dbReference type="EMBL" id="KAH7514662.1"/>
    </source>
</evidence>
<dbReference type="PANTHER" id="PTHR48063:SF96">
    <property type="entry name" value="LEUCINE-RICH REPEAT-CONTAINING N-TERMINAL PLANT-TYPE DOMAIN-CONTAINING PROTEIN"/>
    <property type="match status" value="1"/>
</dbReference>
<dbReference type="InterPro" id="IPR046956">
    <property type="entry name" value="RLP23-like"/>
</dbReference>
<dbReference type="Pfam" id="PF13855">
    <property type="entry name" value="LRR_8"/>
    <property type="match status" value="1"/>
</dbReference>
<evidence type="ECO:0000256" key="12">
    <source>
        <dbReference type="SAM" id="Phobius"/>
    </source>
</evidence>
<dbReference type="Proteomes" id="UP000813462">
    <property type="component" value="Unassembled WGS sequence"/>
</dbReference>
<protein>
    <recommendedName>
        <fullName evidence="15">Receptor-like protein 12</fullName>
    </recommendedName>
</protein>
<evidence type="ECO:0000256" key="10">
    <source>
        <dbReference type="ARBA" id="ARBA00023180"/>
    </source>
</evidence>
<evidence type="ECO:0000256" key="4">
    <source>
        <dbReference type="ARBA" id="ARBA00022692"/>
    </source>
</evidence>
<dbReference type="FunFam" id="3.80.10.10:FF:000111">
    <property type="entry name" value="LRR receptor-like serine/threonine-protein kinase ERECTA"/>
    <property type="match status" value="1"/>
</dbReference>
<evidence type="ECO:0000256" key="3">
    <source>
        <dbReference type="ARBA" id="ARBA00022614"/>
    </source>
</evidence>
<keyword evidence="6" id="KW-0677">Repeat</keyword>
<evidence type="ECO:0000256" key="6">
    <source>
        <dbReference type="ARBA" id="ARBA00022737"/>
    </source>
</evidence>
<feature type="compositionally biased region" description="Basic and acidic residues" evidence="11">
    <location>
        <begin position="169"/>
        <end position="178"/>
    </location>
</feature>
<accession>A0A978UIN1</accession>
<comment type="caution">
    <text evidence="13">The sequence shown here is derived from an EMBL/GenBank/DDBJ whole genome shotgun (WGS) entry which is preliminary data.</text>
</comment>
<evidence type="ECO:0000256" key="5">
    <source>
        <dbReference type="ARBA" id="ARBA00022729"/>
    </source>
</evidence>
<dbReference type="AlphaFoldDB" id="A0A978UIN1"/>
<keyword evidence="5" id="KW-0732">Signal</keyword>